<name>A0A0P6YEN1_9CHLR</name>
<dbReference type="Proteomes" id="UP000050277">
    <property type="component" value="Unassembled WGS sequence"/>
</dbReference>
<dbReference type="AlphaFoldDB" id="A0A0P6YEN1"/>
<sequence>MSDSTNQEAVLASQIQTLVELSEDDLFRKLGIQVKQAEEADAAQLEAAQANGAFAEPAEIEMGLGKDLRAFGARWWAEIEPKLYNLLCSSESSERSQILAQLPAAKGGTATAVVGGDSGNAAADNIATALAPLLIGLLPFNLPIIASVGATIAAKMILSSGLKTTCDMWQESIEAREAAKAKTEAKPAE</sequence>
<protein>
    <submittedName>
        <fullName evidence="1">Uncharacterized protein</fullName>
    </submittedName>
</protein>
<proteinExistence type="predicted"/>
<evidence type="ECO:0000313" key="2">
    <source>
        <dbReference type="Proteomes" id="UP000050277"/>
    </source>
</evidence>
<keyword evidence="2" id="KW-1185">Reference proteome</keyword>
<dbReference type="OrthoDB" id="9833124at2"/>
<comment type="caution">
    <text evidence="1">The sequence shown here is derived from an EMBL/GenBank/DDBJ whole genome shotgun (WGS) entry which is preliminary data.</text>
</comment>
<reference evidence="1 2" key="1">
    <citation type="submission" date="2015-07" db="EMBL/GenBank/DDBJ databases">
        <title>Whole genome sequence of Herpetosiphon geysericola DSM 7119.</title>
        <authorList>
            <person name="Hemp J."/>
            <person name="Ward L.M."/>
            <person name="Pace L.A."/>
            <person name="Fischer W.W."/>
        </authorList>
    </citation>
    <scope>NUCLEOTIDE SEQUENCE [LARGE SCALE GENOMIC DNA]</scope>
    <source>
        <strain evidence="1 2">DSM 7119</strain>
    </source>
</reference>
<dbReference type="EMBL" id="LGKP01000011">
    <property type="protein sequence ID" value="KPL90613.1"/>
    <property type="molecule type" value="Genomic_DNA"/>
</dbReference>
<dbReference type="STRING" id="70996.SE18_05960"/>
<dbReference type="RefSeq" id="WP_054533515.1">
    <property type="nucleotide sequence ID" value="NZ_LGKP01000011.1"/>
</dbReference>
<accession>A0A0P6YEN1</accession>
<evidence type="ECO:0000313" key="1">
    <source>
        <dbReference type="EMBL" id="KPL90613.1"/>
    </source>
</evidence>
<gene>
    <name evidence="1" type="ORF">SE18_05960</name>
</gene>
<organism evidence="1 2">
    <name type="scientific">Herpetosiphon geysericola</name>
    <dbReference type="NCBI Taxonomy" id="70996"/>
    <lineage>
        <taxon>Bacteria</taxon>
        <taxon>Bacillati</taxon>
        <taxon>Chloroflexota</taxon>
        <taxon>Chloroflexia</taxon>
        <taxon>Herpetosiphonales</taxon>
        <taxon>Herpetosiphonaceae</taxon>
        <taxon>Herpetosiphon</taxon>
    </lineage>
</organism>